<dbReference type="Pfam" id="PF00583">
    <property type="entry name" value="Acetyltransf_1"/>
    <property type="match status" value="1"/>
</dbReference>
<dbReference type="GO" id="GO:0016747">
    <property type="term" value="F:acyltransferase activity, transferring groups other than amino-acyl groups"/>
    <property type="evidence" value="ECO:0007669"/>
    <property type="project" value="InterPro"/>
</dbReference>
<reference evidence="2 3" key="1">
    <citation type="submission" date="2016-10" db="EMBL/GenBank/DDBJ databases">
        <title>Genome sequence of Streptomyces gilvigriseus MUSC 26.</title>
        <authorList>
            <person name="Lee L.-H."/>
            <person name="Ser H.-L."/>
        </authorList>
    </citation>
    <scope>NUCLEOTIDE SEQUENCE [LARGE SCALE GENOMIC DNA]</scope>
    <source>
        <strain evidence="2 3">MUSC 26</strain>
    </source>
</reference>
<keyword evidence="2" id="KW-0808">Transferase</keyword>
<dbReference type="PANTHER" id="PTHR43072">
    <property type="entry name" value="N-ACETYLTRANSFERASE"/>
    <property type="match status" value="1"/>
</dbReference>
<dbReference type="Proteomes" id="UP000243342">
    <property type="component" value="Unassembled WGS sequence"/>
</dbReference>
<organism evidence="2 3">
    <name type="scientific">Mangrovactinospora gilvigrisea</name>
    <dbReference type="NCBI Taxonomy" id="1428644"/>
    <lineage>
        <taxon>Bacteria</taxon>
        <taxon>Bacillati</taxon>
        <taxon>Actinomycetota</taxon>
        <taxon>Actinomycetes</taxon>
        <taxon>Kitasatosporales</taxon>
        <taxon>Streptomycetaceae</taxon>
        <taxon>Mangrovactinospora</taxon>
    </lineage>
</organism>
<dbReference type="PANTHER" id="PTHR43072:SF8">
    <property type="entry name" value="ACYLTRANSFERASE FABY-RELATED"/>
    <property type="match status" value="1"/>
</dbReference>
<dbReference type="STRING" id="1428644.BIV57_12450"/>
<sequence length="175" mass="19004">MTVQIRPATADDLASVAEIYAHYVRHSGATFDLEPPTVEAWREKHALIAVREGLPFLVAEDGGEVLGYAYAAQYRPKAAYWHTVEDSIYLRPGAGGRGLGRLLLEALVAGVAAAGRREIIAVIADHGDPSSVRLHERFGFRDAGRLHRVGCKNGVWLDTLQMQLSLEEDDAASAA</sequence>
<dbReference type="InterPro" id="IPR000182">
    <property type="entry name" value="GNAT_dom"/>
</dbReference>
<evidence type="ECO:0000313" key="3">
    <source>
        <dbReference type="Proteomes" id="UP000243342"/>
    </source>
</evidence>
<keyword evidence="3" id="KW-1185">Reference proteome</keyword>
<feature type="domain" description="N-acetyltransferase" evidence="1">
    <location>
        <begin position="3"/>
        <end position="167"/>
    </location>
</feature>
<gene>
    <name evidence="2" type="ORF">BIV57_12450</name>
</gene>
<proteinExistence type="predicted"/>
<comment type="caution">
    <text evidence="2">The sequence shown here is derived from an EMBL/GenBank/DDBJ whole genome shotgun (WGS) entry which is preliminary data.</text>
</comment>
<dbReference type="SUPFAM" id="SSF55729">
    <property type="entry name" value="Acyl-CoA N-acyltransferases (Nat)"/>
    <property type="match status" value="1"/>
</dbReference>
<name>A0A1J7BER6_9ACTN</name>
<dbReference type="InterPro" id="IPR016181">
    <property type="entry name" value="Acyl_CoA_acyltransferase"/>
</dbReference>
<evidence type="ECO:0000259" key="1">
    <source>
        <dbReference type="PROSITE" id="PS51186"/>
    </source>
</evidence>
<accession>A0A1J7BER6</accession>
<dbReference type="Gene3D" id="3.40.630.30">
    <property type="match status" value="1"/>
</dbReference>
<dbReference type="EMBL" id="MLCF01000062">
    <property type="protein sequence ID" value="OIV37134.1"/>
    <property type="molecule type" value="Genomic_DNA"/>
</dbReference>
<dbReference type="AlphaFoldDB" id="A0A1J7BER6"/>
<evidence type="ECO:0000313" key="2">
    <source>
        <dbReference type="EMBL" id="OIV37134.1"/>
    </source>
</evidence>
<dbReference type="PROSITE" id="PS51186">
    <property type="entry name" value="GNAT"/>
    <property type="match status" value="1"/>
</dbReference>
<dbReference type="OrthoDB" id="3173333at2"/>
<protein>
    <submittedName>
        <fullName evidence="2">GNAT family N-acetyltransferase</fullName>
    </submittedName>
</protein>
<dbReference type="RefSeq" id="WP_071656868.1">
    <property type="nucleotide sequence ID" value="NZ_MLCF01000062.1"/>
</dbReference>